<evidence type="ECO:0000313" key="2">
    <source>
        <dbReference type="EMBL" id="AKJ08288.1"/>
    </source>
</evidence>
<dbReference type="Proteomes" id="UP000256345">
    <property type="component" value="Unassembled WGS sequence"/>
</dbReference>
<keyword evidence="1" id="KW-0732">Signal</keyword>
<name>A0AAC8QIQ6_9BACT</name>
<evidence type="ECO:0000313" key="4">
    <source>
        <dbReference type="Proteomes" id="UP000035579"/>
    </source>
</evidence>
<dbReference type="AlphaFoldDB" id="A0AAC8QIQ6"/>
<reference evidence="2 4" key="1">
    <citation type="submission" date="2015-05" db="EMBL/GenBank/DDBJ databases">
        <title>Genome assembly of Archangium gephyra DSM 2261.</title>
        <authorList>
            <person name="Sharma G."/>
            <person name="Subramanian S."/>
        </authorList>
    </citation>
    <scope>NUCLEOTIDE SEQUENCE [LARGE SCALE GENOMIC DNA]</scope>
    <source>
        <strain evidence="2 4">DSM 2261</strain>
    </source>
</reference>
<dbReference type="RefSeq" id="WP_147333277.1">
    <property type="nucleotide sequence ID" value="NZ_CP011509.1"/>
</dbReference>
<dbReference type="EMBL" id="QUMU01000031">
    <property type="protein sequence ID" value="REG14238.1"/>
    <property type="molecule type" value="Genomic_DNA"/>
</dbReference>
<gene>
    <name evidence="2" type="ORF">AA314_09914</name>
    <name evidence="3" type="ORF">ATI61_1315</name>
</gene>
<dbReference type="EMBL" id="CP011509">
    <property type="protein sequence ID" value="AKJ08288.1"/>
    <property type="molecule type" value="Genomic_DNA"/>
</dbReference>
<dbReference type="KEGG" id="age:AA314_09914"/>
<proteinExistence type="predicted"/>
<evidence type="ECO:0008006" key="6">
    <source>
        <dbReference type="Google" id="ProtNLM"/>
    </source>
</evidence>
<keyword evidence="5" id="KW-1185">Reference proteome</keyword>
<evidence type="ECO:0000256" key="1">
    <source>
        <dbReference type="SAM" id="SignalP"/>
    </source>
</evidence>
<reference evidence="3 5" key="2">
    <citation type="submission" date="2018-08" db="EMBL/GenBank/DDBJ databases">
        <title>Genomic Encyclopedia of Archaeal and Bacterial Type Strains, Phase II (KMG-II): from individual species to whole genera.</title>
        <authorList>
            <person name="Goeker M."/>
        </authorList>
    </citation>
    <scope>NUCLEOTIDE SEQUENCE [LARGE SCALE GENOMIC DNA]</scope>
    <source>
        <strain evidence="3 5">DSM 2261</strain>
    </source>
</reference>
<feature type="signal peptide" evidence="1">
    <location>
        <begin position="1"/>
        <end position="22"/>
    </location>
</feature>
<evidence type="ECO:0000313" key="3">
    <source>
        <dbReference type="EMBL" id="REG14238.1"/>
    </source>
</evidence>
<evidence type="ECO:0000313" key="5">
    <source>
        <dbReference type="Proteomes" id="UP000256345"/>
    </source>
</evidence>
<protein>
    <recommendedName>
        <fullName evidence="6">Outer membrane protein beta-barrel domain-containing protein</fullName>
    </recommendedName>
</protein>
<dbReference type="Proteomes" id="UP000035579">
    <property type="component" value="Chromosome"/>
</dbReference>
<organism evidence="2 4">
    <name type="scientific">Archangium gephyra</name>
    <dbReference type="NCBI Taxonomy" id="48"/>
    <lineage>
        <taxon>Bacteria</taxon>
        <taxon>Pseudomonadati</taxon>
        <taxon>Myxococcota</taxon>
        <taxon>Myxococcia</taxon>
        <taxon>Myxococcales</taxon>
        <taxon>Cystobacterineae</taxon>
        <taxon>Archangiaceae</taxon>
        <taxon>Archangium</taxon>
    </lineage>
</organism>
<accession>A0AAC8QIQ6</accession>
<sequence>MKTRNTVSALLLLAGLVTGAQARAEDAPGRHGWDLTVEANTDFPLSVGGRLGVESPWRLRLSTSLGYLPAAYVGLVNDVAVGLDAYGRNEADLIENALRNSLVWRTHVGWRPFAGAGLYVEGGYGLVALGGEVSAEDVLASLIGIEPPEGEEALNREYRVRSVLHMLDVEVGWRWGLGAGWTARTALGAAFTLDSNTRVEPRFQPSQPLLVNIFSRLAEGELDRTFERYVHLPVLSFSIGYAF</sequence>
<feature type="chain" id="PRO_5041912900" description="Outer membrane protein beta-barrel domain-containing protein" evidence="1">
    <location>
        <begin position="23"/>
        <end position="243"/>
    </location>
</feature>